<dbReference type="GeneID" id="106806940"/>
<dbReference type="Pfam" id="PF05210">
    <property type="entry name" value="Sprouty"/>
    <property type="match status" value="1"/>
</dbReference>
<dbReference type="InterPro" id="IPR051192">
    <property type="entry name" value="Sprouty_domain"/>
</dbReference>
<sequence length="301" mass="31630">MAQIVNPALPTGGHFTAVRPTSLPAVHALRATPSPVREVVSLSHLRPAVAVAAATAAGRSQNIYTESPVRSNSHTKLLEVCLDGGSGAGSEKTRQSSGSSAGSGGALVVVDKQPSKTTTYRKVACSGGGGGTKQQRGNNNVAPPPPPQQQHAPEVIICPECGKCRCALCTNPRPLPEKWLCGNKCLCSATQAVDYCTCMKCVKAGFYLCAGDESDSGSESVDEPCSCAPEQRGCARWTCLAALSLALPCLLCYWPLRACTRLAEHCYNCYHGSGCHCQHRPASARDAFDRRLLDPNSDSTG</sequence>
<dbReference type="RefSeq" id="XP_014664609.1">
    <property type="nucleotide sequence ID" value="XM_014809123.1"/>
</dbReference>
<keyword evidence="3" id="KW-1185">Reference proteome</keyword>
<reference evidence="4 5" key="1">
    <citation type="submission" date="2025-05" db="UniProtKB">
        <authorList>
            <consortium name="RefSeq"/>
        </authorList>
    </citation>
    <scope>IDENTIFICATION</scope>
</reference>
<evidence type="ECO:0000313" key="4">
    <source>
        <dbReference type="RefSeq" id="XP_014664609.1"/>
    </source>
</evidence>
<dbReference type="InterPro" id="IPR007875">
    <property type="entry name" value="Sprouty"/>
</dbReference>
<gene>
    <name evidence="4 5" type="primary">LOC106806940</name>
</gene>
<name>A0ABM1DXD8_PRICU</name>
<evidence type="ECO:0000256" key="1">
    <source>
        <dbReference type="ARBA" id="ARBA00010964"/>
    </source>
</evidence>
<dbReference type="PROSITE" id="PS51227">
    <property type="entry name" value="SPR"/>
    <property type="match status" value="1"/>
</dbReference>
<dbReference type="RefSeq" id="XP_014664610.1">
    <property type="nucleotide sequence ID" value="XM_014809124.1"/>
</dbReference>
<protein>
    <submittedName>
        <fullName evidence="4 5">Protein sprouty-like</fullName>
    </submittedName>
</protein>
<accession>A0ABM1DXD8</accession>
<proteinExistence type="inferred from homology"/>
<dbReference type="Proteomes" id="UP000695022">
    <property type="component" value="Unplaced"/>
</dbReference>
<dbReference type="PANTHER" id="PTHR12365:SF7">
    <property type="entry name" value="PROTEIN SPROUTY"/>
    <property type="match status" value="1"/>
</dbReference>
<feature type="region of interest" description="Disordered" evidence="2">
    <location>
        <begin position="82"/>
        <end position="149"/>
    </location>
</feature>
<evidence type="ECO:0000313" key="3">
    <source>
        <dbReference type="Proteomes" id="UP000695022"/>
    </source>
</evidence>
<dbReference type="PANTHER" id="PTHR12365">
    <property type="entry name" value="SPROUTY"/>
    <property type="match status" value="1"/>
</dbReference>
<evidence type="ECO:0000313" key="5">
    <source>
        <dbReference type="RefSeq" id="XP_014664610.1"/>
    </source>
</evidence>
<comment type="similarity">
    <text evidence="1">Belongs to the sprouty family.</text>
</comment>
<evidence type="ECO:0000256" key="2">
    <source>
        <dbReference type="SAM" id="MobiDB-lite"/>
    </source>
</evidence>
<organism evidence="3 4">
    <name type="scientific">Priapulus caudatus</name>
    <name type="common">Priapulid worm</name>
    <dbReference type="NCBI Taxonomy" id="37621"/>
    <lineage>
        <taxon>Eukaryota</taxon>
        <taxon>Metazoa</taxon>
        <taxon>Ecdysozoa</taxon>
        <taxon>Scalidophora</taxon>
        <taxon>Priapulida</taxon>
        <taxon>Priapulimorpha</taxon>
        <taxon>Priapulimorphida</taxon>
        <taxon>Priapulidae</taxon>
        <taxon>Priapulus</taxon>
    </lineage>
</organism>